<accession>A0ABR8F8Q0</accession>
<dbReference type="Pfam" id="PF05729">
    <property type="entry name" value="NACHT"/>
    <property type="match status" value="1"/>
</dbReference>
<gene>
    <name evidence="4" type="ORF">H6G95_34710</name>
</gene>
<dbReference type="SUPFAM" id="SSF52540">
    <property type="entry name" value="P-loop containing nucleoside triphosphate hydrolases"/>
    <property type="match status" value="1"/>
</dbReference>
<organism evidence="4 5">
    <name type="scientific">Nostoc linckia FACHB-391</name>
    <dbReference type="NCBI Taxonomy" id="2692906"/>
    <lineage>
        <taxon>Bacteria</taxon>
        <taxon>Bacillati</taxon>
        <taxon>Cyanobacteriota</taxon>
        <taxon>Cyanophyceae</taxon>
        <taxon>Nostocales</taxon>
        <taxon>Nostocaceae</taxon>
        <taxon>Nostoc</taxon>
    </lineage>
</organism>
<dbReference type="Proteomes" id="UP000604661">
    <property type="component" value="Unassembled WGS sequence"/>
</dbReference>
<comment type="caution">
    <text evidence="4">The sequence shown here is derived from an EMBL/GenBank/DDBJ whole genome shotgun (WGS) entry which is preliminary data.</text>
</comment>
<keyword evidence="5" id="KW-1185">Reference proteome</keyword>
<feature type="transmembrane region" description="Helical" evidence="2">
    <location>
        <begin position="480"/>
        <end position="499"/>
    </location>
</feature>
<evidence type="ECO:0000256" key="2">
    <source>
        <dbReference type="SAM" id="Phobius"/>
    </source>
</evidence>
<feature type="transmembrane region" description="Helical" evidence="2">
    <location>
        <begin position="440"/>
        <end position="459"/>
    </location>
</feature>
<keyword evidence="2" id="KW-1133">Transmembrane helix</keyword>
<feature type="region of interest" description="Disordered" evidence="1">
    <location>
        <begin position="1"/>
        <end position="40"/>
    </location>
</feature>
<evidence type="ECO:0000259" key="3">
    <source>
        <dbReference type="Pfam" id="PF05729"/>
    </source>
</evidence>
<feature type="transmembrane region" description="Helical" evidence="2">
    <location>
        <begin position="505"/>
        <end position="525"/>
    </location>
</feature>
<evidence type="ECO:0000256" key="1">
    <source>
        <dbReference type="SAM" id="MobiDB-lite"/>
    </source>
</evidence>
<keyword evidence="2" id="KW-0812">Transmembrane</keyword>
<feature type="domain" description="NACHT" evidence="3">
    <location>
        <begin position="148"/>
        <end position="240"/>
    </location>
</feature>
<evidence type="ECO:0000313" key="4">
    <source>
        <dbReference type="EMBL" id="MBD2565627.1"/>
    </source>
</evidence>
<dbReference type="Gene3D" id="3.40.50.300">
    <property type="entry name" value="P-loop containing nucleotide triphosphate hydrolases"/>
    <property type="match status" value="1"/>
</dbReference>
<dbReference type="InterPro" id="IPR027417">
    <property type="entry name" value="P-loop_NTPase"/>
</dbReference>
<protein>
    <submittedName>
        <fullName evidence="4">NACHT domain-containing protein</fullName>
    </submittedName>
</protein>
<name>A0ABR8F8Q0_NOSLI</name>
<keyword evidence="2" id="KW-0472">Membrane</keyword>
<evidence type="ECO:0000313" key="5">
    <source>
        <dbReference type="Proteomes" id="UP000604661"/>
    </source>
</evidence>
<feature type="transmembrane region" description="Helical" evidence="2">
    <location>
        <begin position="572"/>
        <end position="593"/>
    </location>
</feature>
<proteinExistence type="predicted"/>
<reference evidence="4 5" key="1">
    <citation type="journal article" date="2020" name="ISME J.">
        <title>Comparative genomics reveals insights into cyanobacterial evolution and habitat adaptation.</title>
        <authorList>
            <person name="Chen M.Y."/>
            <person name="Teng W.K."/>
            <person name="Zhao L."/>
            <person name="Hu C.X."/>
            <person name="Zhou Y.K."/>
            <person name="Han B.P."/>
            <person name="Song L.R."/>
            <person name="Shu W.S."/>
        </authorList>
    </citation>
    <scope>NUCLEOTIDE SEQUENCE [LARGE SCALE GENOMIC DNA]</scope>
    <source>
        <strain evidence="4 5">FACHB-391</strain>
    </source>
</reference>
<sequence>MDQPKSPDDNQVSLPETGIRQEANNSTFGGGQQAAIGNDNIQNQGNNNWLGNTLNFFFGQQITPIGNTARPKNERILLAAVKQEVTARLRQSLHNVVLINLGKELQPHQVKPDWYFEIKSGIKPAEPLPDTTTNLEVFDLKEIAGKLLILGAPGAGKTTTQLELAQELIKRAEEQPEYPVPVLFNLSSWKDDRQSITDWLVAELKSKYGVSTKLGQEWVNNHQLLPMLDGLDELEPQRQELCVDAINQFLASETKPLYLVVCSRIEEYGNYTTQLQLNGAIYLQPLTNNQICDYLTAINCIELWLTISSDLDLLELVKTPLLLSITVLTSQEISVEEWQQLKSTADRRQYLFDAYVGRMLTRGINSRAYKNKPPNAKRTRMWLVWLAQQMQRESKTEFFIIEEIQPNYLMSKSQQKSYTWIFGLIFGLFNLLIFGLLNLLIFGLIFGLIICLIAGQAGVQSHKIKLHEKIYLRKIDKQQMIFWLLLGLLLGLMNSGYLITRLILGLFLGLFIGLFSWVIFGMIGFQSDPAIENKKFTNQGIWTSASNAVFFGSILGLISGLILGLSNGLSGGLSGGLGIGLFSWVIYGGITCLQHFTLRLILYFNGYIPWNYARFLDYCTERLFLQRVGGRYRFIHKLLQDHFAKMEFKRN</sequence>
<dbReference type="InterPro" id="IPR007111">
    <property type="entry name" value="NACHT_NTPase"/>
</dbReference>
<dbReference type="EMBL" id="JACJTE010000099">
    <property type="protein sequence ID" value="MBD2565627.1"/>
    <property type="molecule type" value="Genomic_DNA"/>
</dbReference>
<feature type="transmembrane region" description="Helical" evidence="2">
    <location>
        <begin position="417"/>
        <end position="434"/>
    </location>
</feature>
<feature type="transmembrane region" description="Helical" evidence="2">
    <location>
        <begin position="545"/>
        <end position="566"/>
    </location>
</feature>
<dbReference type="RefSeq" id="WP_190899004.1">
    <property type="nucleotide sequence ID" value="NZ_JACJTE010000099.1"/>
</dbReference>